<organism evidence="2 3">
    <name type="scientific">Neotoma lepida</name>
    <name type="common">Desert woodrat</name>
    <dbReference type="NCBI Taxonomy" id="56216"/>
    <lineage>
        <taxon>Eukaryota</taxon>
        <taxon>Metazoa</taxon>
        <taxon>Chordata</taxon>
        <taxon>Craniata</taxon>
        <taxon>Vertebrata</taxon>
        <taxon>Euteleostomi</taxon>
        <taxon>Mammalia</taxon>
        <taxon>Eutheria</taxon>
        <taxon>Euarchontoglires</taxon>
        <taxon>Glires</taxon>
        <taxon>Rodentia</taxon>
        <taxon>Myomorpha</taxon>
        <taxon>Muroidea</taxon>
        <taxon>Cricetidae</taxon>
        <taxon>Neotominae</taxon>
        <taxon>Neotoma</taxon>
    </lineage>
</organism>
<accession>A0A1A6HIG5</accession>
<dbReference type="EMBL" id="LZPO01027587">
    <property type="protein sequence ID" value="OBS78024.1"/>
    <property type="molecule type" value="Genomic_DNA"/>
</dbReference>
<feature type="region of interest" description="Disordered" evidence="1">
    <location>
        <begin position="1"/>
        <end position="79"/>
    </location>
</feature>
<protein>
    <submittedName>
        <fullName evidence="2">Uncharacterized protein</fullName>
    </submittedName>
</protein>
<comment type="caution">
    <text evidence="2">The sequence shown here is derived from an EMBL/GenBank/DDBJ whole genome shotgun (WGS) entry which is preliminary data.</text>
</comment>
<feature type="compositionally biased region" description="Polar residues" evidence="1">
    <location>
        <begin position="16"/>
        <end position="30"/>
    </location>
</feature>
<keyword evidence="3" id="KW-1185">Reference proteome</keyword>
<feature type="compositionally biased region" description="Basic and acidic residues" evidence="1">
    <location>
        <begin position="1"/>
        <end position="15"/>
    </location>
</feature>
<dbReference type="STRING" id="56216.A0A1A6HIG5"/>
<dbReference type="Proteomes" id="UP000092124">
    <property type="component" value="Unassembled WGS sequence"/>
</dbReference>
<dbReference type="AlphaFoldDB" id="A0A1A6HIG5"/>
<proteinExistence type="predicted"/>
<evidence type="ECO:0000256" key="1">
    <source>
        <dbReference type="SAM" id="MobiDB-lite"/>
    </source>
</evidence>
<evidence type="ECO:0000313" key="3">
    <source>
        <dbReference type="Proteomes" id="UP000092124"/>
    </source>
</evidence>
<name>A0A1A6HIG5_NEOLE</name>
<reference evidence="2 3" key="1">
    <citation type="submission" date="2016-06" db="EMBL/GenBank/DDBJ databases">
        <title>The Draft Genome Sequence and Annotation of the Desert Woodrat Neotoma lepida.</title>
        <authorList>
            <person name="Campbell M."/>
            <person name="Oakeson K.F."/>
            <person name="Yandell M."/>
            <person name="Halpert J.R."/>
            <person name="Dearing D."/>
        </authorList>
    </citation>
    <scope>NUCLEOTIDE SEQUENCE [LARGE SCALE GENOMIC DNA]</scope>
    <source>
        <strain evidence="2">417</strain>
        <tissue evidence="2">Liver</tissue>
    </source>
</reference>
<evidence type="ECO:0000313" key="2">
    <source>
        <dbReference type="EMBL" id="OBS78024.1"/>
    </source>
</evidence>
<gene>
    <name evidence="2" type="ORF">A6R68_19585</name>
</gene>
<sequence>MTGRGAREIARDKNEQQATSGPPRHASTSPKALKQVWCGSQKIRPIRAQRKTTLPENNEDPGQGIPKPDSKGASAACTPPIPRLRRSLRIASQKRKIHALCAQCWLPELENQMRSKCAPNRPIGLAIRYFHKSSSSYSN</sequence>
<feature type="non-terminal residue" evidence="2">
    <location>
        <position position="139"/>
    </location>
</feature>